<dbReference type="Gene3D" id="1.10.1200.10">
    <property type="entry name" value="ACP-like"/>
    <property type="match status" value="3"/>
</dbReference>
<dbReference type="Pfam" id="PF00550">
    <property type="entry name" value="PP-binding"/>
    <property type="match status" value="4"/>
</dbReference>
<dbReference type="Gene3D" id="3.40.50.1820">
    <property type="entry name" value="alpha/beta hydrolase"/>
    <property type="match status" value="2"/>
</dbReference>
<dbReference type="InterPro" id="IPR009081">
    <property type="entry name" value="PP-bd_ACP"/>
</dbReference>
<dbReference type="Gene3D" id="3.30.559.30">
    <property type="entry name" value="Nonribosomal peptide synthetase, condensation domain"/>
    <property type="match status" value="6"/>
</dbReference>
<dbReference type="GO" id="GO:0005737">
    <property type="term" value="C:cytoplasm"/>
    <property type="evidence" value="ECO:0007669"/>
    <property type="project" value="TreeGrafter"/>
</dbReference>
<evidence type="ECO:0000313" key="7">
    <source>
        <dbReference type="Proteomes" id="UP000235116"/>
    </source>
</evidence>
<sequence length="5484" mass="610681">MFRSMNVLDLLSSLRKANIQISLVDDKLKIKAPQGAITPEIKQQLTEAKQEIIEFLKEASAPVGGVSTIPKSPRDQALSLSYTQEALWTLDRVNPGSVAYNLPMAFKFFGELRVDLLQQAISKIIERHETLRLSVLETEDGKPVAHVSEPWEFNLPQHDFILDAEGDYSSEIKKVIDHYAMRPFDLSKGPLCRFDLIRVSGRCEQHSVLVVCLHHVISDGLSQNLLVREIAIIYAALLQGAPVPLPPLDIQYLDFAAWQRETLAGDKLDKEISFWKNQLEGVPPLLALPTDRPRPFIQSTKGAKYHFDIPSDTAQATISFCQSNGYTVFMGLMAALQMVLSRHAQQTDFCIGMPTAGRHYRELEQLIGFFVNGVLVRANLQGNPSWQTHLDNVKQRMLDVLSHQETPAQLIIDHLDISRNPSYPPLAQVGFQLQNFSGSVQGGDEDVVMMDTFRKMTNLSMEPIRLEEAESKFDMIVSVAQNDADLSGYVEYNTDLFDESTVARLVTHFTVALDSMVSETAERIQSIALESVSALGAELDLQQGEVVSRLTTTQLAFVQDIELRPDTKQYAVGFNYEIHKNVSTSVLELAINHVVSQHAILRARFVRCDLPWADSAYQIFQPCKNVPLEVVDIGPRVDAREFVESHFNDWCYRTHDIFSDELIRFQLVVSGDRSWLLLSCHHIILDGISGMAMLTKIVESYEANLSGTELSIYQDYFPEYVSSHNKAVDDPDSVAFWRDRALEVSPLVFSIPPAWPHKKDYQILRHGLSDDLLSDIHAYCRKQKTHPSIVYRLIASLMIKQYCRPDSDFVLWDIQSGRAAGYEQEIGVFYQQVPYVISSSLLSAGHTAGDFYTQQRKYRREIKDHTLLSLSALNSLFPTGSINFQYNYFNFLQPVSMEGSSSLPDTFSSHVDGTVQIFVKDYGDSVDFELWFDGSVFTPLHFLPRMEQVTRQLVASPQMDLSNVRYELPQETATREAWNEQPRVLPYDGIIDWFAESVRKHPVHSALIFGDLVLSYEQLDSISNRLANHLSQQGVEQYDRVGVFLGRSQWSLISILAVIKLGAVYVPIEAAYPKDRVQYILTDSGARTLITESCLQIKAEEFDGNVVIVDCLDAVLASVQDDPQSVTITKHDPIYAIYTSGSTGKPKGALVTHGGEVNLQAWYTEQSEFKVGDKSLIISAFGFDLTQKNLFGPLLCGGAVVIPAMEQFDADVVALEIEKHGITHINCAPSALYSIVEGCDQNRAAQLKNLRWVFLGGEPIRLGALQQWLQSSDTSAQIVNSYGPTECTDVVSFHVIRNIASENTLIPIGKPICNTQIHIVDDNLLPVAMGAVGEIVIAGAGVGLGYIGRDDLNSEVFVNSDLAEGKLYRTGDLGRFCPDGSIEYIGRKDFQVKVRGLRIELGEVESAVKSIDGIIDSVVLVYNEALIAYGLNPLGVKPENWQAELRAKIPDYMVPAHLEILEKWPLTPNGKIDRKALPAPNASERSVPFVEPRNETEKLIAQIWVQVLKVDQVGVDDSFFDLGGHSLLANQIVSRIRKHFEVELPLRDLILHPTVALLSQRVAMAQKRVSLGELVAVSRDQRIPLSASQKRVWLLDRIEPGNVAYHVPSIVTIKGNLNAEILDQAFAYVVNRHEGLRAYFKEDEEGPFQHFLPCGDWALTKIDAQDDTEDRVKQRVAAQVVLPFDIENGPLFRSALIQRSQNEYILLVVLHHIVTDGWSNGLLVRELGEAYVQIASSGQLNDQPLPLQYADFAAWQHNMLVDQLSEKVAFWCDMLVDVPALELPTDYPRPTVQTFNGASIDFKLSVAASTALNELANRFQATNFMVLLAAYGALLQRYSGQEELAIGTPVAGRDMPELESIVGFFVNTVAIRVSPDSTQSFVTLLEQVKDRALRCFEHQDVPFEQIVEELNPPRDMSRSPIFQVMLAYQNLPQSEGGLAAAQVGDISLEPFQLDIDTAKFEQTLTLWPENNRLGGSFTYNTDLFSSESAHQFINHFIEFCENAFSNPNSPLFSIGVLGQREVNQQVIEWNQTSTNHNIEQRVEALFDQCAARCTNDIAVVQGGSSLTFAELSNCVDSIAKQMADSGVGRGDFVGVVLDRNLHLMSAILGVLRLGAVYVPIDGNYPEERIRYICDQSEIKIILSLAHLVRNIPNDVNVLDIGNIQTWRQECSGAPSFKPIDYSHEDLLYVIYTSGSTGNPKGTGAYHRSEVNLLNWYTEQFGMNSSDRVLLLSSIGFDLTQKNLFAPLVSGARLIIPDFQEFDPSKIISTIAAQEVTWLNCAPSAFYPLVDNESDWANLSSLRYVFLGGEPINMSRLEPWLRQSQCQLVNSYGPTECADIAAWHQIDLTVDGNKRAIPIGRPNYNVELYVLGEHQELLPRGAVGELCISGAGVGPGYLNQPDLTRQVFVENPYKPGSVLYRTGDRVRYEEDGKVVYLGRRDHQIKLRGYRIEAGEIQSLINRTSSVKESLVDVVKTPSGIDQLVAWVAFNEGAGDKDQILNSLRSACADNLPVFMQPDSWVLIDAFKLTANGKIDRKALPAPDWLERKVEFVAPRDENEVLLSEIWAQVLHLDQVGVFDNFFELGGHSLLATQVVARLRSRSGIVLPIRDLMAEPTIAALAAKISRMSADTDALPLIRVDRNQRLSLSFAQQRLWLLDKIEPGSLAYSVPSILRINGSLKPDVLERALSKVLNRHEGLRTVFKEDDVGPYQLILPEQDWSLPLVDVASSADSLDEQAILKEAKRLIAVELMTPFDLASGPLFRCRLYQLSESEFIFLVLIHHIVTDGWSMNILVQDLGNAYIQMDLHGEVYLERLPIQYADYSTWQRLHLDEDRQEQLMGYWRQNLAGVEPLVLPTDYRRPAIQTYNGDTVRFEVPAVTRSQLHHLSIEQNASLFAGLLSGFFILLRQYSGQNDFCVGTPVAGRERSELEKVVGFFVNTLAVRADVAASDCFNDVLVRVKQSLLDGYAHQEVPFEQIVEEIDPARDMSRSPLFQVMLAYQNIPMDQQGLGGQETLGDISLEPFDPGVDSSKYEITMTLWDTEDGFGGSLQYNTDLFSRSTIESMSRHFVALLEQLSSKPDTPICALNYLSQEERDQQVIEWNLTDREYDRELTLDRALTTSLHLHAAQTAIICGGESLSYAELQASSNRVAHLLQARGVRAGDCVGLCVDRNLHLMSIIIGILKAGATYIPLDASYPAQRIQYILENAQADLVVTQQHLSDVLPPNLSTLIWEDHLESLDALPESFDPVTVQPEQLLYLIFTSGSTGNPKGTGAYHRSAMNLLNWYCGEFNMTASDKVLLLSAVGFDLTQKNLFAPLLSGAALVIPDFTEFDGEKITTLLQKEQVTWLNCAPSAFYALQDERSDWGRLSSIRLLFLGGEPINVPRLSDWLRQSKCQLINSYGPTECADIAAWYPVHVDRDYDAPALPIGRPNYNVQLYVLGDQQELLPIGAIGELCIAGDGVGPGYINNQEQTEASFLPNPYSNEGTLYRTGDRVRYRVDGNVEYLGRRDHQVKLRGYRIEAGEIQSVINHAEVVKDSLVDVVKDENGIQRLVAWVVVPDVSGDWENKAIAACADHLPAFMIPEIWLALEAFPLTPNGKIDRKALPKLMLVSTAEYVQPETDAEASLCQLWSAILGVDRVGVTDNFFTLGGQSLLATQLVSRMGRLFERSISVRMLFDYPTIRQIVHQLEQSAHVAQRPIITRRPDIEQAPLSFGQQRLWFFEQLNPGTQANNMPVAIKIKGALDCAVLQKAFSELCRRHESLRTSFLAGSDGAPVQLIHSESEFVLEVEDITALDPSELDIRLDDLIRQNSQNPIALTAAPLMRAKVVVTSNAPNEQHLLLCMHHIISDGASQVVLFRELMTLYVAYMSDQPSPLPELMIQYPDFAHWQRQWLDDEAMASQLEYWRQQLADAPILLDLPLDKPRPKVQTTNGSTVSRALPEVLTQELKALCEQQGVTLFMATLLAWQVLLSRFSGQKDVVVGVPSLGRHAPELENIIGFFIQSLVFRSKFDNNPLIEGALQQVKQTVLDGFSNGDVPVDKIVEHLSIPRSSAYSPLVQVAFQLLDNADFNASEMVGNASIGGMEIEVVGGQTASAKFDLTLNLTLNGNQLSASLEYNTDLFQDDTAEFLLEGFERVCQQFVDNLQQPLTNISIVAEPDLLSALGLDPAECECVQPLSRMQHDMFLDSLVNPDSLQSSHGWNIHVRKPLDVDLWSAAIEDVARQQPMLRAQFIAAEKACLDMGYLAVFKQRRPVVDVIDLRQEHITDCDLSDRINKLIYKPYDIQNDDLITFHVLVLEDEHFVVVTAVHHALLDGASLNVLWLQLANTYSQLLVGQTAKIQSIDFSEFVNHDRMVMDTAPVLNFWQQRLASVEPLGFTVPSPVPAPAHFITRELMLEQDHWSQVKLLCRKHRITPSLYFKCLFGYLIQQYCRADSDFSLQETMGGRIKGHAESMGCYIQEIPFVFEKQSLVPNQRFIDVLEYARQYQKTIKDQRLISIGKQLELSPKGRIGFMYNFYQFLATSEFLGDTYSPEGTPSDPANNVQFVVTEVAGRLKLNLFYHQHLFSDLGMLERIKSLSEQVLDNPQITLAELQTVHSASERVQLVENWNNTHRDYDLSLCVHQKFEMLVQAMPENIAIIDDNGSYSYSELNIRANKLAHYLIESGVQVSDLVGLCADRSRDFLVGILGIMKAGGAYVPMDPKYPDDRIEYMIQNSEVSVLITEVALLQKSDAVSAGVTRLCLDRDWSDIESRSSANPNLPITTRSRAYMIYTSGSTGLPKGAIVRHDGAMNHIEAECEVLAFSDAFSFLQTAPSSSDISVWQFVGPVTRGGKVVVLDDVTHSKKLFQLVKDNDIDVVELVPVALQLLMEYVRSLPEINRGLPSLRWMMATGEAVSVELVNDWLALYPDVPVVNAYGPTEAADDVIQCAINAPLPITQKSVPIGKPLGNLKVYIVDELLRLVPAGVPGEICIGGIGVGEGYWKNPDKTAQAFVTDPYTNAVGSIMYRTGDLGRWLADGSVEYLDRVDNQVKVRGFRIELGEVEAALSSLPGVRENVVIVRDDLPGGKALAAYVVPLDQSETLEPQRLRSLLRDALPDFMVPAAIVVMDKLPLTPAGKIDRKSLPRPVTMQLGGSEYFAPRTDAEAQLVQIWESLMPVERIGVTDNFFELGGHSLIGVRIMAKVNKAFGTQLQVAALLTTQTIEKLALLVGDETHSASPIVPIAVGEKPPIFMIHPVGGDVLCYADIARTLSSEFSVYGVRAQGLDGHSDLAPSLAEMISRYVEAIMDQQPVGPYRLLGQSLGGILAIAVAARLEAAGHVVSHVVMLDTYSPQHLSAAGATESEIVTKALGVTSVTGLDRADQVASGENHADSTAYLARLYQVARQAGVIPEEMPADQFACIYRVTVQNHTFASQYEVENITANVHHFTAADNVTGEPSGNSWKQVMPTLESTAVPGGHESMMRGEHAESLGQAIISRLKSDNNNNE</sequence>
<feature type="domain" description="Carrier" evidence="5">
    <location>
        <begin position="5136"/>
        <end position="5211"/>
    </location>
</feature>
<dbReference type="Gene3D" id="2.30.38.10">
    <property type="entry name" value="Luciferase, Domain 3"/>
    <property type="match status" value="4"/>
</dbReference>
<accession>A0A2K9LGK6</accession>
<organism evidence="6 7">
    <name type="scientific">Ketobacter alkanivorans</name>
    <dbReference type="NCBI Taxonomy" id="1917421"/>
    <lineage>
        <taxon>Bacteria</taxon>
        <taxon>Pseudomonadati</taxon>
        <taxon>Pseudomonadota</taxon>
        <taxon>Gammaproteobacteria</taxon>
        <taxon>Pseudomonadales</taxon>
        <taxon>Ketobacteraceae</taxon>
        <taxon>Ketobacter</taxon>
    </lineage>
</organism>
<dbReference type="CDD" id="cd05930">
    <property type="entry name" value="A_NRPS"/>
    <property type="match status" value="4"/>
</dbReference>
<keyword evidence="7" id="KW-1185">Reference proteome</keyword>
<dbReference type="InterPro" id="IPR001031">
    <property type="entry name" value="Thioesterase"/>
</dbReference>
<evidence type="ECO:0000256" key="2">
    <source>
        <dbReference type="ARBA" id="ARBA00006432"/>
    </source>
</evidence>
<dbReference type="EMBL" id="CP022684">
    <property type="protein sequence ID" value="AUM11291.1"/>
    <property type="molecule type" value="Genomic_DNA"/>
</dbReference>
<dbReference type="NCBIfam" id="NF003417">
    <property type="entry name" value="PRK04813.1"/>
    <property type="match status" value="4"/>
</dbReference>
<reference evidence="7" key="1">
    <citation type="submission" date="2017-08" db="EMBL/GenBank/DDBJ databases">
        <title>Direct submision.</title>
        <authorList>
            <person name="Kim S.-J."/>
            <person name="Rhee S.-K."/>
        </authorList>
    </citation>
    <scope>NUCLEOTIDE SEQUENCE [LARGE SCALE GENOMIC DNA]</scope>
    <source>
        <strain evidence="7">GI5</strain>
    </source>
</reference>
<dbReference type="FunFam" id="3.40.50.12780:FF:000012">
    <property type="entry name" value="Non-ribosomal peptide synthetase"/>
    <property type="match status" value="1"/>
</dbReference>
<dbReference type="SUPFAM" id="SSF52777">
    <property type="entry name" value="CoA-dependent acyltransferases"/>
    <property type="match status" value="12"/>
</dbReference>
<dbReference type="PROSITE" id="PS50075">
    <property type="entry name" value="CARRIER"/>
    <property type="match status" value="4"/>
</dbReference>
<proteinExistence type="inferred from homology"/>
<dbReference type="InterPro" id="IPR000873">
    <property type="entry name" value="AMP-dep_synth/lig_dom"/>
</dbReference>
<dbReference type="InterPro" id="IPR010071">
    <property type="entry name" value="AA_adenyl_dom"/>
</dbReference>
<dbReference type="NCBIfam" id="TIGR01733">
    <property type="entry name" value="AA-adenyl-dom"/>
    <property type="match status" value="4"/>
</dbReference>
<dbReference type="FunFam" id="3.30.300.30:FF:000010">
    <property type="entry name" value="Enterobactin synthetase component F"/>
    <property type="match status" value="1"/>
</dbReference>
<dbReference type="InterPro" id="IPR044894">
    <property type="entry name" value="TubC_N_sf"/>
</dbReference>
<dbReference type="FunFam" id="3.40.50.980:FF:000001">
    <property type="entry name" value="Non-ribosomal peptide synthetase"/>
    <property type="match status" value="3"/>
</dbReference>
<dbReference type="Proteomes" id="UP000235116">
    <property type="component" value="Chromosome"/>
</dbReference>
<dbReference type="GO" id="GO:0031177">
    <property type="term" value="F:phosphopantetheine binding"/>
    <property type="evidence" value="ECO:0007669"/>
    <property type="project" value="InterPro"/>
</dbReference>
<dbReference type="InterPro" id="IPR020806">
    <property type="entry name" value="PKS_PP-bd"/>
</dbReference>
<comment type="similarity">
    <text evidence="2">Belongs to the ATP-dependent AMP-binding enzyme family.</text>
</comment>
<evidence type="ECO:0000313" key="6">
    <source>
        <dbReference type="EMBL" id="AUM11291.1"/>
    </source>
</evidence>
<dbReference type="FunFam" id="3.30.300.30:FF:000015">
    <property type="entry name" value="Nonribosomal peptide synthase SidD"/>
    <property type="match status" value="1"/>
</dbReference>
<dbReference type="Gene3D" id="3.30.559.10">
    <property type="entry name" value="Chloramphenicol acetyltransferase-like domain"/>
    <property type="match status" value="6"/>
</dbReference>
<dbReference type="SMART" id="SM00823">
    <property type="entry name" value="PKS_PP"/>
    <property type="match status" value="4"/>
</dbReference>
<dbReference type="InterPro" id="IPR023213">
    <property type="entry name" value="CAT-like_dom_sf"/>
</dbReference>
<keyword evidence="4" id="KW-0597">Phosphoprotein</keyword>
<dbReference type="InterPro" id="IPR006162">
    <property type="entry name" value="Ppantetheine_attach_site"/>
</dbReference>
<dbReference type="Pfam" id="PF00501">
    <property type="entry name" value="AMP-binding"/>
    <property type="match status" value="4"/>
</dbReference>
<dbReference type="SUPFAM" id="SSF56801">
    <property type="entry name" value="Acetyl-CoA synthetase-like"/>
    <property type="match status" value="4"/>
</dbReference>
<dbReference type="Gene3D" id="3.30.300.30">
    <property type="match status" value="4"/>
</dbReference>
<evidence type="ECO:0000256" key="4">
    <source>
        <dbReference type="ARBA" id="ARBA00022553"/>
    </source>
</evidence>
<dbReference type="InterPro" id="IPR020802">
    <property type="entry name" value="TesA-like"/>
</dbReference>
<evidence type="ECO:0000256" key="1">
    <source>
        <dbReference type="ARBA" id="ARBA00001957"/>
    </source>
</evidence>
<evidence type="ECO:0000259" key="5">
    <source>
        <dbReference type="PROSITE" id="PS50075"/>
    </source>
</evidence>
<dbReference type="InterPro" id="IPR045851">
    <property type="entry name" value="AMP-bd_C_sf"/>
</dbReference>
<dbReference type="Gene3D" id="3.40.50.980">
    <property type="match status" value="8"/>
</dbReference>
<dbReference type="GO" id="GO:0072330">
    <property type="term" value="P:monocarboxylic acid biosynthetic process"/>
    <property type="evidence" value="ECO:0007669"/>
    <property type="project" value="UniProtKB-ARBA"/>
</dbReference>
<dbReference type="GO" id="GO:0043041">
    <property type="term" value="P:amino acid activation for nonribosomal peptide biosynthetic process"/>
    <property type="evidence" value="ECO:0007669"/>
    <property type="project" value="TreeGrafter"/>
</dbReference>
<dbReference type="PANTHER" id="PTHR45527:SF1">
    <property type="entry name" value="FATTY ACID SYNTHASE"/>
    <property type="match status" value="1"/>
</dbReference>
<dbReference type="InterPro" id="IPR041464">
    <property type="entry name" value="TubC_N"/>
</dbReference>
<dbReference type="GO" id="GO:0044550">
    <property type="term" value="P:secondary metabolite biosynthetic process"/>
    <property type="evidence" value="ECO:0007669"/>
    <property type="project" value="UniProtKB-ARBA"/>
</dbReference>
<dbReference type="FunFam" id="1.10.1200.10:FF:000005">
    <property type="entry name" value="Nonribosomal peptide synthetase 1"/>
    <property type="match status" value="3"/>
</dbReference>
<dbReference type="Pfam" id="PF13193">
    <property type="entry name" value="AMP-binding_C"/>
    <property type="match status" value="1"/>
</dbReference>
<dbReference type="PROSITE" id="PS00455">
    <property type="entry name" value="AMP_BINDING"/>
    <property type="match status" value="3"/>
</dbReference>
<dbReference type="SUPFAM" id="SSF47336">
    <property type="entry name" value="ACP-like"/>
    <property type="match status" value="4"/>
</dbReference>
<dbReference type="GO" id="GO:0003824">
    <property type="term" value="F:catalytic activity"/>
    <property type="evidence" value="ECO:0007669"/>
    <property type="project" value="InterPro"/>
</dbReference>
<comment type="cofactor">
    <cofactor evidence="1">
        <name>pantetheine 4'-phosphate</name>
        <dbReference type="ChEBI" id="CHEBI:47942"/>
    </cofactor>
</comment>
<dbReference type="SUPFAM" id="SSF53474">
    <property type="entry name" value="alpha/beta-Hydrolases"/>
    <property type="match status" value="1"/>
</dbReference>
<protein>
    <recommendedName>
        <fullName evidence="5">Carrier domain-containing protein</fullName>
    </recommendedName>
</protein>
<dbReference type="KEGG" id="kak:Kalk_02100"/>
<dbReference type="InterPro" id="IPR020845">
    <property type="entry name" value="AMP-binding_CS"/>
</dbReference>
<dbReference type="SMART" id="SM00824">
    <property type="entry name" value="PKS_TE"/>
    <property type="match status" value="1"/>
</dbReference>
<dbReference type="PROSITE" id="PS00012">
    <property type="entry name" value="PHOSPHOPANTETHEINE"/>
    <property type="match status" value="2"/>
</dbReference>
<dbReference type="PANTHER" id="PTHR45527">
    <property type="entry name" value="NONRIBOSOMAL PEPTIDE SYNTHETASE"/>
    <property type="match status" value="1"/>
</dbReference>
<dbReference type="InterPro" id="IPR025110">
    <property type="entry name" value="AMP-bd_C"/>
</dbReference>
<dbReference type="Pfam" id="PF00668">
    <property type="entry name" value="Condensation"/>
    <property type="match status" value="6"/>
</dbReference>
<dbReference type="InterPro" id="IPR029058">
    <property type="entry name" value="AB_hydrolase_fold"/>
</dbReference>
<feature type="domain" description="Carrier" evidence="5">
    <location>
        <begin position="3617"/>
        <end position="3692"/>
    </location>
</feature>
<feature type="domain" description="Carrier" evidence="5">
    <location>
        <begin position="1491"/>
        <end position="1566"/>
    </location>
</feature>
<keyword evidence="3" id="KW-0596">Phosphopantetheine</keyword>
<dbReference type="Pfam" id="PF00975">
    <property type="entry name" value="Thioesterase"/>
    <property type="match status" value="1"/>
</dbReference>
<feature type="domain" description="Carrier" evidence="5">
    <location>
        <begin position="2552"/>
        <end position="2627"/>
    </location>
</feature>
<gene>
    <name evidence="6" type="ORF">Kalk_02100</name>
</gene>
<dbReference type="Pfam" id="PF18563">
    <property type="entry name" value="TubC_N"/>
    <property type="match status" value="1"/>
</dbReference>
<dbReference type="FunFam" id="1.10.1200.10:FF:000016">
    <property type="entry name" value="Non-ribosomal peptide synthase"/>
    <property type="match status" value="1"/>
</dbReference>
<dbReference type="CDD" id="cd19531">
    <property type="entry name" value="LCL_NRPS-like"/>
    <property type="match status" value="4"/>
</dbReference>
<dbReference type="InterPro" id="IPR001242">
    <property type="entry name" value="Condensation_dom"/>
</dbReference>
<evidence type="ECO:0000256" key="3">
    <source>
        <dbReference type="ARBA" id="ARBA00022450"/>
    </source>
</evidence>
<dbReference type="InterPro" id="IPR036736">
    <property type="entry name" value="ACP-like_sf"/>
</dbReference>
<dbReference type="Gene3D" id="1.10.10.1830">
    <property type="entry name" value="Non-ribosomal peptide synthase, adenylation domain"/>
    <property type="match status" value="1"/>
</dbReference>
<name>A0A2K9LGK6_9GAMM</name>